<evidence type="ECO:0000313" key="2">
    <source>
        <dbReference type="Proteomes" id="UP000221947"/>
    </source>
</evidence>
<gene>
    <name evidence="1" type="ORF">PHIM7_179</name>
</gene>
<evidence type="ECO:0000313" key="1">
    <source>
        <dbReference type="EMBL" id="AKF12724.1"/>
    </source>
</evidence>
<dbReference type="Proteomes" id="UP000221947">
    <property type="component" value="Segment"/>
</dbReference>
<organism evidence="1 2">
    <name type="scientific">Sinorhizobium phage phiM7</name>
    <dbReference type="NCBI Taxonomy" id="1647403"/>
    <lineage>
        <taxon>Viruses</taxon>
        <taxon>Duplodnaviria</taxon>
        <taxon>Heunggongvirae</taxon>
        <taxon>Uroviricota</taxon>
        <taxon>Caudoviricetes</taxon>
        <taxon>Emdodecavirus</taxon>
        <taxon>Emdodecavirus M7</taxon>
    </lineage>
</organism>
<protein>
    <submittedName>
        <fullName evidence="1">Uncharacterized protein</fullName>
    </submittedName>
</protein>
<sequence>MTTTKRSFAELQAEVDAQKSNSDLLNLAHAAQHVRQLRVELDEYVVKVNEALDTFDKEISETAAKIENGDFGRYDDVKGLWDKTRTFKIGGKYSTL</sequence>
<proteinExistence type="predicted"/>
<reference evidence="1 2" key="1">
    <citation type="submission" date="2015-04" db="EMBL/GenBank/DDBJ databases">
        <authorList>
            <person name="Schouten J.T."/>
            <person name="Crockett J.T."/>
            <person name="Hodson T.S."/>
            <person name="Hyde J.R."/>
            <person name="Smith T.A."/>
            <person name="Merrill B.D."/>
            <person name="Crook M.B."/>
            <person name="Griffitts J.S."/>
            <person name="Burnett S.H."/>
            <person name="Grose J.H."/>
            <person name="Breakwell D.P."/>
        </authorList>
    </citation>
    <scope>NUCLEOTIDE SEQUENCE [LARGE SCALE GENOMIC DNA]</scope>
</reference>
<name>A0A0F6WBW1_9CAUD</name>
<dbReference type="EMBL" id="KR052480">
    <property type="protein sequence ID" value="AKF12724.1"/>
    <property type="molecule type" value="Genomic_DNA"/>
</dbReference>
<keyword evidence="2" id="KW-1185">Reference proteome</keyword>
<accession>A0A0F6WBW1</accession>